<gene>
    <name evidence="2" type="ORF">LCGC14_2630420</name>
</gene>
<protein>
    <submittedName>
        <fullName evidence="2">Uncharacterized protein</fullName>
    </submittedName>
</protein>
<comment type="caution">
    <text evidence="2">The sequence shown here is derived from an EMBL/GenBank/DDBJ whole genome shotgun (WGS) entry which is preliminary data.</text>
</comment>
<dbReference type="AlphaFoldDB" id="A0A0F9CBE3"/>
<evidence type="ECO:0000313" key="2">
    <source>
        <dbReference type="EMBL" id="KKK99669.1"/>
    </source>
</evidence>
<name>A0A0F9CBE3_9ZZZZ</name>
<organism evidence="2">
    <name type="scientific">marine sediment metagenome</name>
    <dbReference type="NCBI Taxonomy" id="412755"/>
    <lineage>
        <taxon>unclassified sequences</taxon>
        <taxon>metagenomes</taxon>
        <taxon>ecological metagenomes</taxon>
    </lineage>
</organism>
<sequence>MIPTAPSISSFAAFVFQYVWQVFRIWWWLPAPFILWKPFVYLWRRWRTYWWLRTIYKPILMEVKLPKQSVKPMRAMEDVMNSFHTSIYHPPDWWEKNIDGQVQTSIIFEVVSLGGDIHFFIRCHKGYRDAIEASLYAQYPEAEITTAEDYTKTVPQDIPNDNWNMWASDYKLVKADFD</sequence>
<keyword evidence="1" id="KW-0472">Membrane</keyword>
<keyword evidence="1" id="KW-0812">Transmembrane</keyword>
<feature type="transmembrane region" description="Helical" evidence="1">
    <location>
        <begin position="25"/>
        <end position="43"/>
    </location>
</feature>
<accession>A0A0F9CBE3</accession>
<evidence type="ECO:0000256" key="1">
    <source>
        <dbReference type="SAM" id="Phobius"/>
    </source>
</evidence>
<keyword evidence="1" id="KW-1133">Transmembrane helix</keyword>
<reference evidence="2" key="1">
    <citation type="journal article" date="2015" name="Nature">
        <title>Complex archaea that bridge the gap between prokaryotes and eukaryotes.</title>
        <authorList>
            <person name="Spang A."/>
            <person name="Saw J.H."/>
            <person name="Jorgensen S.L."/>
            <person name="Zaremba-Niedzwiedzka K."/>
            <person name="Martijn J."/>
            <person name="Lind A.E."/>
            <person name="van Eijk R."/>
            <person name="Schleper C."/>
            <person name="Guy L."/>
            <person name="Ettema T.J."/>
        </authorList>
    </citation>
    <scope>NUCLEOTIDE SEQUENCE</scope>
</reference>
<dbReference type="EMBL" id="LAZR01045105">
    <property type="protein sequence ID" value="KKK99669.1"/>
    <property type="molecule type" value="Genomic_DNA"/>
</dbReference>
<proteinExistence type="predicted"/>